<organism evidence="1">
    <name type="scientific">Spongospora subterranea</name>
    <dbReference type="NCBI Taxonomy" id="70186"/>
    <lineage>
        <taxon>Eukaryota</taxon>
        <taxon>Sar</taxon>
        <taxon>Rhizaria</taxon>
        <taxon>Endomyxa</taxon>
        <taxon>Phytomyxea</taxon>
        <taxon>Plasmodiophorida</taxon>
        <taxon>Plasmodiophoridae</taxon>
        <taxon>Spongospora</taxon>
    </lineage>
</organism>
<reference evidence="1" key="1">
    <citation type="submission" date="2015-04" db="EMBL/GenBank/DDBJ databases">
        <title>The genome sequence of the plant pathogenic Rhizarian Plasmodiophora brassicae reveals insights in its biotrophic life cycle and the origin of chitin synthesis.</title>
        <authorList>
            <person name="Schwelm A."/>
            <person name="Fogelqvist J."/>
            <person name="Knaust A."/>
            <person name="Julke S."/>
            <person name="Lilja T."/>
            <person name="Dhandapani V."/>
            <person name="Bonilla-Rosso G."/>
            <person name="Karlsson M."/>
            <person name="Shevchenko A."/>
            <person name="Choi S.R."/>
            <person name="Kim H.G."/>
            <person name="Park J.Y."/>
            <person name="Lim Y.P."/>
            <person name="Ludwig-Muller J."/>
            <person name="Dixelius C."/>
        </authorList>
    </citation>
    <scope>NUCLEOTIDE SEQUENCE</scope>
    <source>
        <tissue evidence="1">Potato root galls</tissue>
    </source>
</reference>
<sequence>MNRVTSLIKAAKSLRDGQAVQSFGISAPARSHQQPKLIPQFTRSNWEEFKRKFETQSTIMGIDSYLTELPNLTSRHELRNDKLAAAQICMRLPQTQYKQVSQM</sequence>
<name>A0A0H5QYE9_9EUKA</name>
<dbReference type="EMBL" id="HACM01006554">
    <property type="protein sequence ID" value="CRZ06996.1"/>
    <property type="molecule type" value="Transcribed_RNA"/>
</dbReference>
<accession>A0A0H5QYE9</accession>
<dbReference type="EMBL" id="HACM01006569">
    <property type="protein sequence ID" value="CRZ07011.1"/>
    <property type="molecule type" value="Transcribed_RNA"/>
</dbReference>
<protein>
    <submittedName>
        <fullName evidence="1">Uncharacterized protein</fullName>
    </submittedName>
</protein>
<dbReference type="AlphaFoldDB" id="A0A0H5QYE9"/>
<evidence type="ECO:0000313" key="1">
    <source>
        <dbReference type="EMBL" id="CRZ07008.1"/>
    </source>
</evidence>
<proteinExistence type="predicted"/>
<dbReference type="EMBL" id="HACM01006566">
    <property type="protein sequence ID" value="CRZ07008.1"/>
    <property type="molecule type" value="Transcribed_RNA"/>
</dbReference>